<dbReference type="InterPro" id="IPR033124">
    <property type="entry name" value="Ser_caboxypep_his_AS"/>
</dbReference>
<evidence type="ECO:0000256" key="5">
    <source>
        <dbReference type="ARBA" id="ARBA00023180"/>
    </source>
</evidence>
<evidence type="ECO:0000256" key="3">
    <source>
        <dbReference type="ARBA" id="ARBA00022670"/>
    </source>
</evidence>
<dbReference type="AlphaFoldDB" id="A0A6G1JIW5"/>
<dbReference type="PROSITE" id="PS00560">
    <property type="entry name" value="CARBOXYPEPT_SER_HIS"/>
    <property type="match status" value="1"/>
</dbReference>
<evidence type="ECO:0000256" key="4">
    <source>
        <dbReference type="ARBA" id="ARBA00022801"/>
    </source>
</evidence>
<keyword evidence="2 6" id="KW-0121">Carboxypeptidase</keyword>
<feature type="region of interest" description="Disordered" evidence="7">
    <location>
        <begin position="622"/>
        <end position="645"/>
    </location>
</feature>
<dbReference type="PANTHER" id="PTHR11802:SF404">
    <property type="entry name" value="CARBOXYPEPTIDASE"/>
    <property type="match status" value="1"/>
</dbReference>
<dbReference type="Pfam" id="PF00450">
    <property type="entry name" value="Peptidase_S10"/>
    <property type="match status" value="1"/>
</dbReference>
<dbReference type="GO" id="GO:0004185">
    <property type="term" value="F:serine-type carboxypeptidase activity"/>
    <property type="evidence" value="ECO:0007669"/>
    <property type="project" value="UniProtKB-UniRule"/>
</dbReference>
<dbReference type="PROSITE" id="PS00131">
    <property type="entry name" value="CARBOXYPEPT_SER_SER"/>
    <property type="match status" value="1"/>
</dbReference>
<evidence type="ECO:0000313" key="9">
    <source>
        <dbReference type="Proteomes" id="UP000799291"/>
    </source>
</evidence>
<dbReference type="Proteomes" id="UP000799291">
    <property type="component" value="Unassembled WGS sequence"/>
</dbReference>
<evidence type="ECO:0000256" key="2">
    <source>
        <dbReference type="ARBA" id="ARBA00022645"/>
    </source>
</evidence>
<sequence>MQFQLSMVLLASISGLVSRAFAQFPPPVTYDTVLKSPINPNITISYKEPEPGTCATAFSTQKQYSGYVTLPPFTLEPYQQNYSINTFFWFFEARNSSDTAPLTIWLNGGPGSSSMIGLFREAGPCEVVQLPDGSYGTQPNIWGWDRSSNLLFIDQPTQVGFSYDEAVNVTVNIRHRDIVYGPQPLPLGVPAWAVLNGTYSTGNEDHTENSTVIAASAAWHFLQGFLSAFPRYNPGQHPNLTVTEPTGVHLFAESYGGQYGPTFADYFEDQNERRRSGEISANNTLEIKLATLGIINGLVDMLIQMPFTASFVFNNTYGLQAIDQTKYLNLLSDFKAPDGCQERVKRCRERMRVRDPEGQGEKFDDATSFVCAKASDACYKLLGAVIEQSGQNPYDIRVEPTSSFPNYAYLEYLNSADVQRSIGAKVNYTETSSVVYNAFGETGDVVRGTQLQKLAELLARGIRVALIYGDADIICNWVGGEAVALELARNSVYNATFPAAGYADIVANASYVGGQVRQYGNLSFSRIYDAGHTIPSYQPETSFVVFSRIIQGDDIGMGRNVDLSNFGTQGPAHSSHINKAPPQPDNTCWIRAIHDTCSYDEKMAINKGLGVVKNGMWFLQADAAPPERPKPRIGTPGAHAEKPKTTTVADLTGVYTATATPTLTSTSGASSLRPLFRFRLRSPDRDSKDEDDKDDEEKEEKRTDVPLIAGLAGGLGGLLLL</sequence>
<dbReference type="Gene3D" id="3.40.50.1820">
    <property type="entry name" value="alpha/beta hydrolase"/>
    <property type="match status" value="1"/>
</dbReference>
<dbReference type="GO" id="GO:0000324">
    <property type="term" value="C:fungal-type vacuole"/>
    <property type="evidence" value="ECO:0007669"/>
    <property type="project" value="TreeGrafter"/>
</dbReference>
<proteinExistence type="inferred from homology"/>
<protein>
    <recommendedName>
        <fullName evidence="6">Carboxypeptidase</fullName>
        <ecNumber evidence="6">3.4.16.-</ecNumber>
    </recommendedName>
</protein>
<dbReference type="PRINTS" id="PR00724">
    <property type="entry name" value="CRBOXYPTASEC"/>
</dbReference>
<feature type="region of interest" description="Disordered" evidence="7">
    <location>
        <begin position="674"/>
        <end position="707"/>
    </location>
</feature>
<dbReference type="InterPro" id="IPR029058">
    <property type="entry name" value="AB_hydrolase_fold"/>
</dbReference>
<organism evidence="8 9">
    <name type="scientific">Lentithecium fluviatile CBS 122367</name>
    <dbReference type="NCBI Taxonomy" id="1168545"/>
    <lineage>
        <taxon>Eukaryota</taxon>
        <taxon>Fungi</taxon>
        <taxon>Dikarya</taxon>
        <taxon>Ascomycota</taxon>
        <taxon>Pezizomycotina</taxon>
        <taxon>Dothideomycetes</taxon>
        <taxon>Pleosporomycetidae</taxon>
        <taxon>Pleosporales</taxon>
        <taxon>Massarineae</taxon>
        <taxon>Lentitheciaceae</taxon>
        <taxon>Lentithecium</taxon>
    </lineage>
</organism>
<evidence type="ECO:0000313" key="8">
    <source>
        <dbReference type="EMBL" id="KAF2690181.1"/>
    </source>
</evidence>
<keyword evidence="9" id="KW-1185">Reference proteome</keyword>
<comment type="similarity">
    <text evidence="1 6">Belongs to the peptidase S10 family.</text>
</comment>
<keyword evidence="3 6" id="KW-0645">Protease</keyword>
<dbReference type="PANTHER" id="PTHR11802">
    <property type="entry name" value="SERINE PROTEASE FAMILY S10 SERINE CARBOXYPEPTIDASE"/>
    <property type="match status" value="1"/>
</dbReference>
<keyword evidence="4 6" id="KW-0378">Hydrolase</keyword>
<accession>A0A6G1JIW5</accession>
<evidence type="ECO:0000256" key="7">
    <source>
        <dbReference type="SAM" id="MobiDB-lite"/>
    </source>
</evidence>
<feature type="signal peptide" evidence="6">
    <location>
        <begin position="1"/>
        <end position="22"/>
    </location>
</feature>
<evidence type="ECO:0000256" key="1">
    <source>
        <dbReference type="ARBA" id="ARBA00009431"/>
    </source>
</evidence>
<gene>
    <name evidence="8" type="ORF">K458DRAFT_459239</name>
</gene>
<dbReference type="GO" id="GO:0006508">
    <property type="term" value="P:proteolysis"/>
    <property type="evidence" value="ECO:0007669"/>
    <property type="project" value="UniProtKB-KW"/>
</dbReference>
<dbReference type="InterPro" id="IPR001563">
    <property type="entry name" value="Peptidase_S10"/>
</dbReference>
<dbReference type="EMBL" id="MU005571">
    <property type="protein sequence ID" value="KAF2690181.1"/>
    <property type="molecule type" value="Genomic_DNA"/>
</dbReference>
<dbReference type="InterPro" id="IPR018202">
    <property type="entry name" value="Ser_caboxypep_ser_AS"/>
</dbReference>
<evidence type="ECO:0000256" key="6">
    <source>
        <dbReference type="RuleBase" id="RU361156"/>
    </source>
</evidence>
<feature type="chain" id="PRO_5026372805" description="Carboxypeptidase" evidence="6">
    <location>
        <begin position="23"/>
        <end position="721"/>
    </location>
</feature>
<dbReference type="OrthoDB" id="443318at2759"/>
<reference evidence="8" key="1">
    <citation type="journal article" date="2020" name="Stud. Mycol.">
        <title>101 Dothideomycetes genomes: a test case for predicting lifestyles and emergence of pathogens.</title>
        <authorList>
            <person name="Haridas S."/>
            <person name="Albert R."/>
            <person name="Binder M."/>
            <person name="Bloem J."/>
            <person name="Labutti K."/>
            <person name="Salamov A."/>
            <person name="Andreopoulos B."/>
            <person name="Baker S."/>
            <person name="Barry K."/>
            <person name="Bills G."/>
            <person name="Bluhm B."/>
            <person name="Cannon C."/>
            <person name="Castanera R."/>
            <person name="Culley D."/>
            <person name="Daum C."/>
            <person name="Ezra D."/>
            <person name="Gonzalez J."/>
            <person name="Henrissat B."/>
            <person name="Kuo A."/>
            <person name="Liang C."/>
            <person name="Lipzen A."/>
            <person name="Lutzoni F."/>
            <person name="Magnuson J."/>
            <person name="Mondo S."/>
            <person name="Nolan M."/>
            <person name="Ohm R."/>
            <person name="Pangilinan J."/>
            <person name="Park H.-J."/>
            <person name="Ramirez L."/>
            <person name="Alfaro M."/>
            <person name="Sun H."/>
            <person name="Tritt A."/>
            <person name="Yoshinaga Y."/>
            <person name="Zwiers L.-H."/>
            <person name="Turgeon B."/>
            <person name="Goodwin S."/>
            <person name="Spatafora J."/>
            <person name="Crous P."/>
            <person name="Grigoriev I."/>
        </authorList>
    </citation>
    <scope>NUCLEOTIDE SEQUENCE</scope>
    <source>
        <strain evidence="8">CBS 122367</strain>
    </source>
</reference>
<name>A0A6G1JIW5_9PLEO</name>
<keyword evidence="5" id="KW-0325">Glycoprotein</keyword>
<feature type="compositionally biased region" description="Basic and acidic residues" evidence="7">
    <location>
        <begin position="681"/>
        <end position="690"/>
    </location>
</feature>
<dbReference type="EC" id="3.4.16.-" evidence="6"/>
<keyword evidence="6" id="KW-0732">Signal</keyword>
<dbReference type="SUPFAM" id="SSF53474">
    <property type="entry name" value="alpha/beta-Hydrolases"/>
    <property type="match status" value="1"/>
</dbReference>